<organism evidence="1 2">
    <name type="scientific">Alternaria dauci</name>
    <dbReference type="NCBI Taxonomy" id="48095"/>
    <lineage>
        <taxon>Eukaryota</taxon>
        <taxon>Fungi</taxon>
        <taxon>Dikarya</taxon>
        <taxon>Ascomycota</taxon>
        <taxon>Pezizomycotina</taxon>
        <taxon>Dothideomycetes</taxon>
        <taxon>Pleosporomycetidae</taxon>
        <taxon>Pleosporales</taxon>
        <taxon>Pleosporineae</taxon>
        <taxon>Pleosporaceae</taxon>
        <taxon>Alternaria</taxon>
        <taxon>Alternaria sect. Porri</taxon>
    </lineage>
</organism>
<dbReference type="Proteomes" id="UP001578633">
    <property type="component" value="Chromosome 7"/>
</dbReference>
<reference evidence="1 2" key="1">
    <citation type="submission" date="2024-09" db="EMBL/GenBank/DDBJ databases">
        <title>T2T genomes of carrot and Alternaria dauci and their utility for understanding host-pathogen interaction during carrot leaf blight disease.</title>
        <authorList>
            <person name="Liu W."/>
            <person name="Xu S."/>
            <person name="Ou C."/>
            <person name="Liu X."/>
            <person name="Zhuang F."/>
            <person name="Deng X.W."/>
        </authorList>
    </citation>
    <scope>NUCLEOTIDE SEQUENCE [LARGE SCALE GENOMIC DNA]</scope>
    <source>
        <strain evidence="1 2">A2016</strain>
    </source>
</reference>
<name>A0ABR3UCI2_9PLEO</name>
<protein>
    <submittedName>
        <fullName evidence="1">Uncharacterized protein</fullName>
    </submittedName>
</protein>
<gene>
    <name evidence="1" type="ORF">ACET3X_007298</name>
</gene>
<comment type="caution">
    <text evidence="1">The sequence shown here is derived from an EMBL/GenBank/DDBJ whole genome shotgun (WGS) entry which is preliminary data.</text>
</comment>
<dbReference type="RefSeq" id="XP_069304461.1">
    <property type="nucleotide sequence ID" value="XM_069454181.1"/>
</dbReference>
<accession>A0ABR3UCI2</accession>
<proteinExistence type="predicted"/>
<dbReference type="EMBL" id="JBHGVX010000007">
    <property type="protein sequence ID" value="KAL1793877.1"/>
    <property type="molecule type" value="Genomic_DNA"/>
</dbReference>
<keyword evidence="2" id="KW-1185">Reference proteome</keyword>
<sequence length="169" mass="18583">MVKIDDSFAQAVLGEQDRYEGKELDGNIAAALPEGAEITLVRTIGATHWSILTKIDTTIHSNPQSFFLEEYRDKNAEFMVKAEYESTAALYAAVPDNVPRPYAYGCFASDPQRFWYLQSFCDMDDVPVDAGNAEGASLDSFVDEFIGVVARVHGVESPTGKFGFHVNSA</sequence>
<evidence type="ECO:0000313" key="2">
    <source>
        <dbReference type="Proteomes" id="UP001578633"/>
    </source>
</evidence>
<dbReference type="GeneID" id="96087620"/>
<evidence type="ECO:0000313" key="1">
    <source>
        <dbReference type="EMBL" id="KAL1793877.1"/>
    </source>
</evidence>